<evidence type="ECO:0000313" key="10">
    <source>
        <dbReference type="EMBL" id="RSL71448.1"/>
    </source>
</evidence>
<dbReference type="Pfam" id="PF13450">
    <property type="entry name" value="NAD_binding_8"/>
    <property type="match status" value="1"/>
</dbReference>
<reference evidence="10 11" key="1">
    <citation type="submission" date="2017-06" db="EMBL/GenBank/DDBJ databases">
        <title>Comparative genomic analysis of Ambrosia Fusariam Clade fungi.</title>
        <authorList>
            <person name="Stajich J.E."/>
            <person name="Carrillo J."/>
            <person name="Kijimoto T."/>
            <person name="Eskalen A."/>
            <person name="O'Donnell K."/>
            <person name="Kasson M."/>
        </authorList>
    </citation>
    <scope>NUCLEOTIDE SEQUENCE [LARGE SCALE GENOMIC DNA]</scope>
    <source>
        <strain evidence="10 11">NRRL62584</strain>
    </source>
</reference>
<feature type="domain" description="Glucose-methanol-choline oxidoreductase N-terminal" evidence="9">
    <location>
        <begin position="240"/>
        <end position="254"/>
    </location>
</feature>
<dbReference type="InterPro" id="IPR012132">
    <property type="entry name" value="GMC_OxRdtase"/>
</dbReference>
<gene>
    <name evidence="10" type="ORF">CEP54_001235</name>
</gene>
<dbReference type="STRING" id="1325734.A0A428R1Z9"/>
<feature type="signal peptide" evidence="8">
    <location>
        <begin position="1"/>
        <end position="21"/>
    </location>
</feature>
<dbReference type="PIRSF" id="PIRSF000137">
    <property type="entry name" value="Alcohol_oxidase"/>
    <property type="match status" value="1"/>
</dbReference>
<evidence type="ECO:0000259" key="9">
    <source>
        <dbReference type="PROSITE" id="PS00624"/>
    </source>
</evidence>
<dbReference type="GO" id="GO:0050660">
    <property type="term" value="F:flavin adenine dinucleotide binding"/>
    <property type="evidence" value="ECO:0007669"/>
    <property type="project" value="InterPro"/>
</dbReference>
<dbReference type="PANTHER" id="PTHR11552">
    <property type="entry name" value="GLUCOSE-METHANOL-CHOLINE GMC OXIDOREDUCTASE"/>
    <property type="match status" value="1"/>
</dbReference>
<evidence type="ECO:0000256" key="4">
    <source>
        <dbReference type="ARBA" id="ARBA00022827"/>
    </source>
</evidence>
<evidence type="ECO:0000313" key="11">
    <source>
        <dbReference type="Proteomes" id="UP000288168"/>
    </source>
</evidence>
<dbReference type="Pfam" id="PF00732">
    <property type="entry name" value="GMC_oxred_N"/>
    <property type="match status" value="1"/>
</dbReference>
<dbReference type="Gene3D" id="3.30.560.10">
    <property type="entry name" value="Glucose Oxidase, domain 3"/>
    <property type="match status" value="1"/>
</dbReference>
<feature type="active site" description="Proton donor" evidence="6">
    <location>
        <position position="453"/>
    </location>
</feature>
<sequence length="512" mass="56015">MTAWGILLGLVALCTLSWTEALHFTPETANDTLRSVYDYIIVGGGTAGLTIANRLSENSSVSVLVLEAGPLDDARNLTIPKGLLPVPGSERFNANAYKEDANALRIHPDLSMHGSNGSVHVSYPRYFYTQSINVLDGFLELGIPIIDDPNNGTAAGAMLLPSSMHPTNQTRFDAREAHFNPADRRSNLHVATGQTVTRLILEPFNLLTGTRRVVGVEFAEDEKAKKRMVVCKREVIVSAGAIFSPTLLQVSGIGPAKILESLDVPVEIDLPGVGYNLQDHPMIYATYYCPWTAPLINTVAFPSLKSVTDSWKDFVDDKSSGEAVPDDAPRSVKIGYETQKEILREQVLSNDMGIFETMANSWGQLTVAAQKTFSRGTVRPSTSSIFDPPLLDPRYCSDPIDCEIIVLGLQLNMKLIETKAMKELMPQPYTAFNTTDHEKLMREVLRGLTTERHPSGTVAMMPRDMGGVVDPELRVYGTCNLRVADASIMPLIPSAHLQAVVYAIAEKVSFGH</sequence>
<dbReference type="EMBL" id="NKCI01000006">
    <property type="protein sequence ID" value="RSL71448.1"/>
    <property type="molecule type" value="Genomic_DNA"/>
</dbReference>
<dbReference type="Gene3D" id="3.50.50.60">
    <property type="entry name" value="FAD/NAD(P)-binding domain"/>
    <property type="match status" value="2"/>
</dbReference>
<evidence type="ECO:0000256" key="3">
    <source>
        <dbReference type="ARBA" id="ARBA00022630"/>
    </source>
</evidence>
<evidence type="ECO:0000256" key="2">
    <source>
        <dbReference type="ARBA" id="ARBA00010790"/>
    </source>
</evidence>
<dbReference type="PANTHER" id="PTHR11552:SF115">
    <property type="entry name" value="DEHYDROGENASE XPTC-RELATED"/>
    <property type="match status" value="1"/>
</dbReference>
<dbReference type="Proteomes" id="UP000288168">
    <property type="component" value="Unassembled WGS sequence"/>
</dbReference>
<keyword evidence="11" id="KW-1185">Reference proteome</keyword>
<evidence type="ECO:0000256" key="5">
    <source>
        <dbReference type="ARBA" id="ARBA00023002"/>
    </source>
</evidence>
<evidence type="ECO:0000256" key="1">
    <source>
        <dbReference type="ARBA" id="ARBA00001974"/>
    </source>
</evidence>
<name>A0A428R1Z9_9HYPO</name>
<dbReference type="Pfam" id="PF05199">
    <property type="entry name" value="GMC_oxred_C"/>
    <property type="match status" value="1"/>
</dbReference>
<dbReference type="InterPro" id="IPR027424">
    <property type="entry name" value="Glucose_Oxidase_domain_2"/>
</dbReference>
<dbReference type="SUPFAM" id="SSF51905">
    <property type="entry name" value="FAD/NAD(P)-binding domain"/>
    <property type="match status" value="1"/>
</dbReference>
<dbReference type="InterPro" id="IPR000172">
    <property type="entry name" value="GMC_OxRdtase_N"/>
</dbReference>
<feature type="chain" id="PRO_5019567193" description="Glucose-methanol-choline oxidoreductase N-terminal domain-containing protein" evidence="8">
    <location>
        <begin position="22"/>
        <end position="512"/>
    </location>
</feature>
<dbReference type="InterPro" id="IPR036188">
    <property type="entry name" value="FAD/NAD-bd_sf"/>
</dbReference>
<dbReference type="GO" id="GO:0016614">
    <property type="term" value="F:oxidoreductase activity, acting on CH-OH group of donors"/>
    <property type="evidence" value="ECO:0007669"/>
    <property type="project" value="InterPro"/>
</dbReference>
<dbReference type="PROSITE" id="PS00624">
    <property type="entry name" value="GMC_OXRED_2"/>
    <property type="match status" value="1"/>
</dbReference>
<dbReference type="SUPFAM" id="SSF54373">
    <property type="entry name" value="FAD-linked reductases, C-terminal domain"/>
    <property type="match status" value="1"/>
</dbReference>
<evidence type="ECO:0000256" key="8">
    <source>
        <dbReference type="SAM" id="SignalP"/>
    </source>
</evidence>
<dbReference type="OrthoDB" id="269227at2759"/>
<accession>A0A428R1Z9</accession>
<protein>
    <recommendedName>
        <fullName evidence="9">Glucose-methanol-choline oxidoreductase N-terminal domain-containing protein</fullName>
    </recommendedName>
</protein>
<evidence type="ECO:0000256" key="7">
    <source>
        <dbReference type="PIRSR" id="PIRSR000137-2"/>
    </source>
</evidence>
<feature type="active site" description="Proton acceptor" evidence="6">
    <location>
        <position position="496"/>
    </location>
</feature>
<dbReference type="Gene3D" id="4.10.450.10">
    <property type="entry name" value="Glucose Oxidase, domain 2"/>
    <property type="match status" value="1"/>
</dbReference>
<comment type="similarity">
    <text evidence="2">Belongs to the GMC oxidoreductase family.</text>
</comment>
<dbReference type="InterPro" id="IPR007867">
    <property type="entry name" value="GMC_OxRtase_C"/>
</dbReference>
<feature type="binding site" evidence="7">
    <location>
        <position position="196"/>
    </location>
    <ligand>
        <name>FAD</name>
        <dbReference type="ChEBI" id="CHEBI:57692"/>
    </ligand>
</feature>
<organism evidence="10 11">
    <name type="scientific">Fusarium duplospermum</name>
    <dbReference type="NCBI Taxonomy" id="1325734"/>
    <lineage>
        <taxon>Eukaryota</taxon>
        <taxon>Fungi</taxon>
        <taxon>Dikarya</taxon>
        <taxon>Ascomycota</taxon>
        <taxon>Pezizomycotina</taxon>
        <taxon>Sordariomycetes</taxon>
        <taxon>Hypocreomycetidae</taxon>
        <taxon>Hypocreales</taxon>
        <taxon>Nectriaceae</taxon>
        <taxon>Fusarium</taxon>
        <taxon>Fusarium solani species complex</taxon>
    </lineage>
</organism>
<comment type="cofactor">
    <cofactor evidence="1 7">
        <name>FAD</name>
        <dbReference type="ChEBI" id="CHEBI:57692"/>
    </cofactor>
</comment>
<evidence type="ECO:0000256" key="6">
    <source>
        <dbReference type="PIRSR" id="PIRSR000137-1"/>
    </source>
</evidence>
<keyword evidence="8" id="KW-0732">Signal</keyword>
<keyword evidence="3" id="KW-0285">Flavoprotein</keyword>
<dbReference type="AlphaFoldDB" id="A0A428R1Z9"/>
<comment type="caution">
    <text evidence="10">The sequence shown here is derived from an EMBL/GenBank/DDBJ whole genome shotgun (WGS) entry which is preliminary data.</text>
</comment>
<proteinExistence type="inferred from homology"/>
<keyword evidence="5" id="KW-0560">Oxidoreductase</keyword>
<keyword evidence="4 7" id="KW-0274">FAD</keyword>